<keyword evidence="2" id="KW-1185">Reference proteome</keyword>
<dbReference type="EMBL" id="MVHL01000036">
    <property type="protein sequence ID" value="ORA45754.1"/>
    <property type="molecule type" value="Genomic_DNA"/>
</dbReference>
<proteinExistence type="predicted"/>
<reference evidence="1 2" key="1">
    <citation type="submission" date="2017-02" db="EMBL/GenBank/DDBJ databases">
        <title>The new phylogeny of genus Mycobacterium.</title>
        <authorList>
            <person name="Tortoli E."/>
            <person name="Trovato A."/>
            <person name="Cirillo D.M."/>
        </authorList>
    </citation>
    <scope>NUCLEOTIDE SEQUENCE [LARGE SCALE GENOMIC DNA]</scope>
    <source>
        <strain evidence="1 2">DSM 45439</strain>
    </source>
</reference>
<comment type="caution">
    <text evidence="1">The sequence shown here is derived from an EMBL/GenBank/DDBJ whole genome shotgun (WGS) entry which is preliminary data.</text>
</comment>
<evidence type="ECO:0000313" key="2">
    <source>
        <dbReference type="Proteomes" id="UP000192293"/>
    </source>
</evidence>
<protein>
    <submittedName>
        <fullName evidence="1">Uncharacterized protein</fullName>
    </submittedName>
</protein>
<accession>A0ABX3S8T8</accession>
<dbReference type="Proteomes" id="UP000192293">
    <property type="component" value="Unassembled WGS sequence"/>
</dbReference>
<sequence length="81" mass="8399">MSSVLQSVTAGATRNAEQCLEIRGGSMESSNEVHEAADELPTVTVDFGTADGSATWFVESGIDAVAETLTAMLGPPHSQQC</sequence>
<organism evidence="1 2">
    <name type="scientific">Mycobacterium bouchedurhonense</name>
    <dbReference type="NCBI Taxonomy" id="701041"/>
    <lineage>
        <taxon>Bacteria</taxon>
        <taxon>Bacillati</taxon>
        <taxon>Actinomycetota</taxon>
        <taxon>Actinomycetes</taxon>
        <taxon>Mycobacteriales</taxon>
        <taxon>Mycobacteriaceae</taxon>
        <taxon>Mycobacterium</taxon>
        <taxon>Mycobacterium avium complex (MAC)</taxon>
    </lineage>
</organism>
<gene>
    <name evidence="1" type="ORF">BST19_19850</name>
</gene>
<name>A0ABX3S8T8_MYCBC</name>
<evidence type="ECO:0000313" key="1">
    <source>
        <dbReference type="EMBL" id="ORA45754.1"/>
    </source>
</evidence>